<accession>A0A1R3JN93</accession>
<reference evidence="3" key="1">
    <citation type="submission" date="2013-09" db="EMBL/GenBank/DDBJ databases">
        <title>Corchorus olitorius genome sequencing.</title>
        <authorList>
            <person name="Alam M."/>
            <person name="Haque M.S."/>
            <person name="Islam M.S."/>
            <person name="Emdad E.M."/>
            <person name="Islam M.M."/>
            <person name="Ahmed B."/>
            <person name="Halim A."/>
            <person name="Hossen Q.M.M."/>
            <person name="Hossain M.Z."/>
            <person name="Ahmed R."/>
            <person name="Khan M.M."/>
            <person name="Islam R."/>
            <person name="Rashid M.M."/>
            <person name="Khan S.A."/>
            <person name="Rahman M.S."/>
            <person name="Alam M."/>
            <person name="Yahiya A.S."/>
            <person name="Khan M.S."/>
            <person name="Azam M.S."/>
            <person name="Haque T."/>
            <person name="Lashkar M.Z.H."/>
            <person name="Akhand A.I."/>
            <person name="Morshed G."/>
            <person name="Roy S."/>
            <person name="Uddin K.S."/>
            <person name="Rabeya T."/>
            <person name="Hossain A.S."/>
            <person name="Chowdhury A."/>
            <person name="Snigdha A.R."/>
            <person name="Mortoza M.S."/>
            <person name="Matin S.A."/>
            <person name="Hoque S.M.E."/>
            <person name="Islam M.K."/>
            <person name="Roy D.K."/>
            <person name="Haider R."/>
            <person name="Moosa M.M."/>
            <person name="Elias S.M."/>
            <person name="Hasan A.M."/>
            <person name="Jahan S."/>
            <person name="Shafiuddin M."/>
            <person name="Mahmood N."/>
            <person name="Shommy N.S."/>
        </authorList>
    </citation>
    <scope>NUCLEOTIDE SEQUENCE [LARGE SCALE GENOMIC DNA]</scope>
    <source>
        <strain evidence="3">cv. O-4</strain>
    </source>
</reference>
<organism evidence="2 3">
    <name type="scientific">Corchorus olitorius</name>
    <dbReference type="NCBI Taxonomy" id="93759"/>
    <lineage>
        <taxon>Eukaryota</taxon>
        <taxon>Viridiplantae</taxon>
        <taxon>Streptophyta</taxon>
        <taxon>Embryophyta</taxon>
        <taxon>Tracheophyta</taxon>
        <taxon>Spermatophyta</taxon>
        <taxon>Magnoliopsida</taxon>
        <taxon>eudicotyledons</taxon>
        <taxon>Gunneridae</taxon>
        <taxon>Pentapetalae</taxon>
        <taxon>rosids</taxon>
        <taxon>malvids</taxon>
        <taxon>Malvales</taxon>
        <taxon>Malvaceae</taxon>
        <taxon>Grewioideae</taxon>
        <taxon>Apeibeae</taxon>
        <taxon>Corchorus</taxon>
    </lineage>
</organism>
<dbReference type="Proteomes" id="UP000187203">
    <property type="component" value="Unassembled WGS sequence"/>
</dbReference>
<dbReference type="EMBL" id="AWUE01015664">
    <property type="protein sequence ID" value="OMO96305.1"/>
    <property type="molecule type" value="Genomic_DNA"/>
</dbReference>
<sequence>MKKTLPRISCDDAMEEDAVGDPPSKGERSGVKRGRSSMEQEAMGEDFPPLTGEEEAASEANVIVQSSHTQLAAKEGEKNSGFGPWMVVKKPPRKAPANRQTNEKEKPTVPTFSKAGCRFAVLDNMDDSQDSDEVIPNTVETNVPVAANKSCNDMRMKGDNRKQLQQSLHNVAQLEEAEFGADCD</sequence>
<keyword evidence="3" id="KW-1185">Reference proteome</keyword>
<name>A0A1R3JN93_9ROSI</name>
<dbReference type="AlphaFoldDB" id="A0A1R3JN93"/>
<comment type="caution">
    <text evidence="2">The sequence shown here is derived from an EMBL/GenBank/DDBJ whole genome shotgun (WGS) entry which is preliminary data.</text>
</comment>
<evidence type="ECO:0000313" key="2">
    <source>
        <dbReference type="EMBL" id="OMO96305.1"/>
    </source>
</evidence>
<protein>
    <submittedName>
        <fullName evidence="2">Uncharacterized protein</fullName>
    </submittedName>
</protein>
<feature type="region of interest" description="Disordered" evidence="1">
    <location>
        <begin position="1"/>
        <end position="111"/>
    </location>
</feature>
<evidence type="ECO:0000256" key="1">
    <source>
        <dbReference type="SAM" id="MobiDB-lite"/>
    </source>
</evidence>
<proteinExistence type="predicted"/>
<evidence type="ECO:0000313" key="3">
    <source>
        <dbReference type="Proteomes" id="UP000187203"/>
    </source>
</evidence>
<gene>
    <name evidence="2" type="ORF">COLO4_15360</name>
</gene>